<reference evidence="2" key="1">
    <citation type="submission" date="2013-10" db="EMBL/GenBank/DDBJ databases">
        <title>Genomic analysis of the causative agents of coccidiosis in chickens.</title>
        <authorList>
            <person name="Reid A.J."/>
            <person name="Blake D."/>
            <person name="Billington K."/>
            <person name="Browne H."/>
            <person name="Dunn M."/>
            <person name="Hung S."/>
            <person name="Kawahara F."/>
            <person name="Miranda-Saavedra D."/>
            <person name="Mourier T."/>
            <person name="Nagra H."/>
            <person name="Otto T.D."/>
            <person name="Rawlings N."/>
            <person name="Sanchez A."/>
            <person name="Sanders M."/>
            <person name="Subramaniam C."/>
            <person name="Tay Y."/>
            <person name="Dear P."/>
            <person name="Doerig C."/>
            <person name="Gruber A."/>
            <person name="Parkinson J."/>
            <person name="Shirley M."/>
            <person name="Wan K.L."/>
            <person name="Berriman M."/>
            <person name="Tomley F."/>
            <person name="Pain A."/>
        </authorList>
    </citation>
    <scope>NUCLEOTIDE SEQUENCE [LARGE SCALE GENOMIC DNA]</scope>
    <source>
        <strain evidence="2">Houghton</strain>
    </source>
</reference>
<dbReference type="VEuPathDB" id="ToxoDB:ETH_00043060"/>
<reference evidence="2" key="2">
    <citation type="submission" date="2013-10" db="EMBL/GenBank/DDBJ databases">
        <authorList>
            <person name="Aslett M."/>
        </authorList>
    </citation>
    <scope>NUCLEOTIDE SEQUENCE [LARGE SCALE GENOMIC DNA]</scope>
    <source>
        <strain evidence="2">Houghton</strain>
    </source>
</reference>
<protein>
    <submittedName>
        <fullName evidence="2">DNA mismatch repair protein, putative</fullName>
    </submittedName>
</protein>
<dbReference type="VEuPathDB" id="ToxoDB:ETH2_1324900"/>
<accession>U6L376</accession>
<sequence length="199" mass="22162">AAAAAATAAAAAGELWPQRLWDLCASPEEGGSFPLLLQHCSKLKAFLCLQPDGNITPVKGLVPEYDSAAASIAKCRSQLEEILEQLQQAAGMSLKYSHTKFKYEVECPENISKETLRRLDADITSSRKGFIRFRTPAICELVDQLEDFELELNDSFYPFRCRLMKQFAEVYNEVFAVSVHCINELDVLQSLATFALTHP</sequence>
<dbReference type="EMBL" id="HG677365">
    <property type="protein sequence ID" value="CDJ44616.1"/>
    <property type="molecule type" value="Genomic_DNA"/>
</dbReference>
<feature type="non-terminal residue" evidence="2">
    <location>
        <position position="1"/>
    </location>
</feature>
<dbReference type="Gene3D" id="1.10.1420.10">
    <property type="match status" value="1"/>
</dbReference>
<dbReference type="GO" id="GO:0030983">
    <property type="term" value="F:mismatched DNA binding"/>
    <property type="evidence" value="ECO:0007669"/>
    <property type="project" value="InterPro"/>
</dbReference>
<dbReference type="RefSeq" id="XP_013235364.1">
    <property type="nucleotide sequence ID" value="XM_013379910.1"/>
</dbReference>
<dbReference type="SUPFAM" id="SSF48334">
    <property type="entry name" value="DNA repair protein MutS, domain III"/>
    <property type="match status" value="1"/>
</dbReference>
<name>U6L376_EIMTE</name>
<dbReference type="GO" id="GO:0005524">
    <property type="term" value="F:ATP binding"/>
    <property type="evidence" value="ECO:0007669"/>
    <property type="project" value="InterPro"/>
</dbReference>
<feature type="non-terminal residue" evidence="2">
    <location>
        <position position="199"/>
    </location>
</feature>
<gene>
    <name evidence="2" type="ORF">ETH_00043060</name>
</gene>
<evidence type="ECO:0000313" key="2">
    <source>
        <dbReference type="EMBL" id="CDJ44616.1"/>
    </source>
</evidence>
<dbReference type="InterPro" id="IPR007861">
    <property type="entry name" value="DNA_mismatch_repair_MutS_clamp"/>
</dbReference>
<dbReference type="AlphaFoldDB" id="U6L376"/>
<proteinExistence type="predicted"/>
<dbReference type="GeneID" id="25257651"/>
<dbReference type="Proteomes" id="UP000030747">
    <property type="component" value="Unassembled WGS sequence"/>
</dbReference>
<feature type="domain" description="DNA mismatch repair protein MutS clamp" evidence="1">
    <location>
        <begin position="62"/>
        <end position="149"/>
    </location>
</feature>
<keyword evidence="3" id="KW-1185">Reference proteome</keyword>
<dbReference type="InterPro" id="IPR036187">
    <property type="entry name" value="DNA_mismatch_repair_MutS_sf"/>
</dbReference>
<organism evidence="2 3">
    <name type="scientific">Eimeria tenella</name>
    <name type="common">Coccidian parasite</name>
    <dbReference type="NCBI Taxonomy" id="5802"/>
    <lineage>
        <taxon>Eukaryota</taxon>
        <taxon>Sar</taxon>
        <taxon>Alveolata</taxon>
        <taxon>Apicomplexa</taxon>
        <taxon>Conoidasida</taxon>
        <taxon>Coccidia</taxon>
        <taxon>Eucoccidiorida</taxon>
        <taxon>Eimeriorina</taxon>
        <taxon>Eimeriidae</taxon>
        <taxon>Eimeria</taxon>
    </lineage>
</organism>
<evidence type="ECO:0000259" key="1">
    <source>
        <dbReference type="Pfam" id="PF05190"/>
    </source>
</evidence>
<dbReference type="Pfam" id="PF05190">
    <property type="entry name" value="MutS_IV"/>
    <property type="match status" value="1"/>
</dbReference>
<evidence type="ECO:0000313" key="3">
    <source>
        <dbReference type="Proteomes" id="UP000030747"/>
    </source>
</evidence>
<dbReference type="OrthoDB" id="348320at2759"/>
<dbReference type="GO" id="GO:0006298">
    <property type="term" value="P:mismatch repair"/>
    <property type="evidence" value="ECO:0007669"/>
    <property type="project" value="InterPro"/>
</dbReference>